<dbReference type="GO" id="GO:0022857">
    <property type="term" value="F:transmembrane transporter activity"/>
    <property type="evidence" value="ECO:0007669"/>
    <property type="project" value="InterPro"/>
</dbReference>
<feature type="transmembrane region" description="Helical" evidence="7">
    <location>
        <begin position="513"/>
        <end position="533"/>
    </location>
</feature>
<dbReference type="EMBL" id="NCSJ02000147">
    <property type="protein sequence ID" value="RFU28872.1"/>
    <property type="molecule type" value="Genomic_DNA"/>
</dbReference>
<dbReference type="FunFam" id="1.20.1250.20:FF:000106">
    <property type="entry name" value="MFS transporter, putative"/>
    <property type="match status" value="1"/>
</dbReference>
<feature type="non-terminal residue" evidence="8">
    <location>
        <position position="573"/>
    </location>
</feature>
<feature type="region of interest" description="Disordered" evidence="6">
    <location>
        <begin position="57"/>
        <end position="76"/>
    </location>
</feature>
<accession>A0A3E2H6Q8</accession>
<evidence type="ECO:0000256" key="6">
    <source>
        <dbReference type="SAM" id="MobiDB-lite"/>
    </source>
</evidence>
<evidence type="ECO:0008006" key="10">
    <source>
        <dbReference type="Google" id="ProtNLM"/>
    </source>
</evidence>
<feature type="transmembrane region" description="Helical" evidence="7">
    <location>
        <begin position="205"/>
        <end position="229"/>
    </location>
</feature>
<dbReference type="Pfam" id="PF07690">
    <property type="entry name" value="MFS_1"/>
    <property type="match status" value="1"/>
</dbReference>
<feature type="transmembrane region" description="Helical" evidence="7">
    <location>
        <begin position="480"/>
        <end position="501"/>
    </location>
</feature>
<feature type="transmembrane region" description="Helical" evidence="7">
    <location>
        <begin position="241"/>
        <end position="262"/>
    </location>
</feature>
<evidence type="ECO:0000313" key="8">
    <source>
        <dbReference type="EMBL" id="RFU28872.1"/>
    </source>
</evidence>
<feature type="transmembrane region" description="Helical" evidence="7">
    <location>
        <begin position="386"/>
        <end position="409"/>
    </location>
</feature>
<evidence type="ECO:0000313" key="9">
    <source>
        <dbReference type="Proteomes" id="UP000258309"/>
    </source>
</evidence>
<dbReference type="OrthoDB" id="1935484at2759"/>
<evidence type="ECO:0000256" key="5">
    <source>
        <dbReference type="ARBA" id="ARBA00023136"/>
    </source>
</evidence>
<evidence type="ECO:0000256" key="4">
    <source>
        <dbReference type="ARBA" id="ARBA00022989"/>
    </source>
</evidence>
<gene>
    <name evidence="8" type="ORF">B7463_g7465</name>
</gene>
<dbReference type="Proteomes" id="UP000258309">
    <property type="component" value="Unassembled WGS sequence"/>
</dbReference>
<proteinExistence type="predicted"/>
<dbReference type="PANTHER" id="PTHR43791:SF29">
    <property type="entry name" value="MAJOR FACILITATOR SUPERFAMILY (MFS) PROFILE DOMAIN-CONTAINING PROTEIN"/>
    <property type="match status" value="1"/>
</dbReference>
<reference evidence="8 9" key="1">
    <citation type="submission" date="2018-05" db="EMBL/GenBank/DDBJ databases">
        <title>Draft genome sequence of Scytalidium lignicola DSM 105466, a ubiquitous saprotrophic fungus.</title>
        <authorList>
            <person name="Buettner E."/>
            <person name="Gebauer A.M."/>
            <person name="Hofrichter M."/>
            <person name="Liers C."/>
            <person name="Kellner H."/>
        </authorList>
    </citation>
    <scope>NUCLEOTIDE SEQUENCE [LARGE SCALE GENOMIC DNA]</scope>
    <source>
        <strain evidence="8 9">DSM 105466</strain>
    </source>
</reference>
<feature type="compositionally biased region" description="Basic and acidic residues" evidence="6">
    <location>
        <begin position="13"/>
        <end position="32"/>
    </location>
</feature>
<feature type="region of interest" description="Disordered" evidence="6">
    <location>
        <begin position="1"/>
        <end position="50"/>
    </location>
</feature>
<comment type="subcellular location">
    <subcellularLocation>
        <location evidence="1">Membrane</location>
        <topology evidence="1">Multi-pass membrane protein</topology>
    </subcellularLocation>
</comment>
<dbReference type="OMA" id="FRERTFI"/>
<comment type="caution">
    <text evidence="8">The sequence shown here is derived from an EMBL/GenBank/DDBJ whole genome shotgun (WGS) entry which is preliminary data.</text>
</comment>
<dbReference type="Gene3D" id="1.20.1250.20">
    <property type="entry name" value="MFS general substrate transporter like domains"/>
    <property type="match status" value="2"/>
</dbReference>
<feature type="transmembrane region" description="Helical" evidence="7">
    <location>
        <begin position="449"/>
        <end position="468"/>
    </location>
</feature>
<dbReference type="GO" id="GO:0016020">
    <property type="term" value="C:membrane"/>
    <property type="evidence" value="ECO:0007669"/>
    <property type="project" value="UniProtKB-SubCell"/>
</dbReference>
<keyword evidence="3 7" id="KW-0812">Transmembrane</keyword>
<keyword evidence="9" id="KW-1185">Reference proteome</keyword>
<sequence length="573" mass="65455">MSSSPTTSPPPRSGDEKEDDHNNYNNERKMPHPDPIMDVSSAMDLKSSNEPVVSSLIVSSSNSSNTEVGGEAEHQKNPFSDRKVADYYASVYEKSQYECRHEFDPSLEWTEKEEKRVVRKIDLRVCTWAMDRSNIYQAVSDNMLDDLKLTTDGITIFQICFLLSEIPSQLISKKVGPDRWIPIQMILWSGVSMGQSALSGRASFYVGRALIGILEGGFIPDLVLWLSYFYTSRELPMRLSVFWMSTSLTGIITSLLAFAIFHLDGLRGWEGWRWLFFLEGLATLLIGFASCFLMPASAVQTKAWFRPNGWFTDREVGIVVNRILRDDPSKGDMNNRQSITPGRIWDSLCDYDLWPLYALALIAYLPPSPPNLYLTLTLRELGFSAFNTNLLTIPSSVIGIFTMLGIAWVSEYVDERTFTSMLQAVWTLPCIIALRFWKGAIAEPWPTYALMTIMLSYPYVQGILVGWTSRNSGSVRTRSMSAALFNMCIQLGNIISSNIYVSSDAPLYHRGNTNLIIINILVILVFLFTKWYYMMRNRRRQQKWDSMTREERDIYRATTNDKGNKRLDFRFAH</sequence>
<keyword evidence="5 7" id="KW-0472">Membrane</keyword>
<keyword evidence="4 7" id="KW-1133">Transmembrane helix</keyword>
<feature type="transmembrane region" description="Helical" evidence="7">
    <location>
        <begin position="348"/>
        <end position="366"/>
    </location>
</feature>
<dbReference type="FunFam" id="1.20.1250.20:FF:000247">
    <property type="entry name" value="MFS general substrate transporter"/>
    <property type="match status" value="1"/>
</dbReference>
<protein>
    <recommendedName>
        <fullName evidence="10">Major facilitator superfamily (MFS) profile domain-containing protein</fullName>
    </recommendedName>
</protein>
<dbReference type="PANTHER" id="PTHR43791">
    <property type="entry name" value="PERMEASE-RELATED"/>
    <property type="match status" value="1"/>
</dbReference>
<keyword evidence="2" id="KW-0813">Transport</keyword>
<evidence type="ECO:0000256" key="3">
    <source>
        <dbReference type="ARBA" id="ARBA00022692"/>
    </source>
</evidence>
<evidence type="ECO:0000256" key="2">
    <source>
        <dbReference type="ARBA" id="ARBA00022448"/>
    </source>
</evidence>
<feature type="transmembrane region" description="Helical" evidence="7">
    <location>
        <begin position="421"/>
        <end position="437"/>
    </location>
</feature>
<name>A0A3E2H6Q8_SCYLI</name>
<dbReference type="SUPFAM" id="SSF103473">
    <property type="entry name" value="MFS general substrate transporter"/>
    <property type="match status" value="1"/>
</dbReference>
<organism evidence="8 9">
    <name type="scientific">Scytalidium lignicola</name>
    <name type="common">Hyphomycete</name>
    <dbReference type="NCBI Taxonomy" id="5539"/>
    <lineage>
        <taxon>Eukaryota</taxon>
        <taxon>Fungi</taxon>
        <taxon>Dikarya</taxon>
        <taxon>Ascomycota</taxon>
        <taxon>Pezizomycotina</taxon>
        <taxon>Leotiomycetes</taxon>
        <taxon>Leotiomycetes incertae sedis</taxon>
        <taxon>Scytalidium</taxon>
    </lineage>
</organism>
<dbReference type="AlphaFoldDB" id="A0A3E2H6Q8"/>
<feature type="transmembrane region" description="Helical" evidence="7">
    <location>
        <begin position="274"/>
        <end position="296"/>
    </location>
</feature>
<dbReference type="InterPro" id="IPR011701">
    <property type="entry name" value="MFS"/>
</dbReference>
<dbReference type="InterPro" id="IPR036259">
    <property type="entry name" value="MFS_trans_sf"/>
</dbReference>
<feature type="non-terminal residue" evidence="8">
    <location>
        <position position="1"/>
    </location>
</feature>
<evidence type="ECO:0000256" key="1">
    <source>
        <dbReference type="ARBA" id="ARBA00004141"/>
    </source>
</evidence>
<evidence type="ECO:0000256" key="7">
    <source>
        <dbReference type="SAM" id="Phobius"/>
    </source>
</evidence>